<dbReference type="AlphaFoldDB" id="A0A6C0JQ10"/>
<proteinExistence type="predicted"/>
<organism evidence="2">
    <name type="scientific">viral metagenome</name>
    <dbReference type="NCBI Taxonomy" id="1070528"/>
    <lineage>
        <taxon>unclassified sequences</taxon>
        <taxon>metagenomes</taxon>
        <taxon>organismal metagenomes</taxon>
    </lineage>
</organism>
<keyword evidence="1" id="KW-1133">Transmembrane helix</keyword>
<keyword evidence="1" id="KW-0472">Membrane</keyword>
<sequence length="114" mass="13240">MEYDNLENVVFNESKSQDTERNNLLMKYFGSSGTQKYLNENFTNKKKYFSIPFYILKGSILSSFILGGLYLFNTDTIKNSFSFVYNPFIKNMLIILISFCFVFLIIISSNSVLT</sequence>
<keyword evidence="1" id="KW-0812">Transmembrane</keyword>
<reference evidence="2" key="1">
    <citation type="journal article" date="2020" name="Nature">
        <title>Giant virus diversity and host interactions through global metagenomics.</title>
        <authorList>
            <person name="Schulz F."/>
            <person name="Roux S."/>
            <person name="Paez-Espino D."/>
            <person name="Jungbluth S."/>
            <person name="Walsh D.A."/>
            <person name="Denef V.J."/>
            <person name="McMahon K.D."/>
            <person name="Konstantinidis K.T."/>
            <person name="Eloe-Fadrosh E.A."/>
            <person name="Kyrpides N.C."/>
            <person name="Woyke T."/>
        </authorList>
    </citation>
    <scope>NUCLEOTIDE SEQUENCE</scope>
    <source>
        <strain evidence="2">GVMAG-S-1041349-163</strain>
    </source>
</reference>
<feature type="transmembrane region" description="Helical" evidence="1">
    <location>
        <begin position="54"/>
        <end position="72"/>
    </location>
</feature>
<evidence type="ECO:0000256" key="1">
    <source>
        <dbReference type="SAM" id="Phobius"/>
    </source>
</evidence>
<feature type="transmembrane region" description="Helical" evidence="1">
    <location>
        <begin position="92"/>
        <end position="113"/>
    </location>
</feature>
<dbReference type="EMBL" id="MN740689">
    <property type="protein sequence ID" value="QHU07855.1"/>
    <property type="molecule type" value="Genomic_DNA"/>
</dbReference>
<evidence type="ECO:0000313" key="2">
    <source>
        <dbReference type="EMBL" id="QHU07855.1"/>
    </source>
</evidence>
<name>A0A6C0JQ10_9ZZZZ</name>
<protein>
    <submittedName>
        <fullName evidence="2">Uncharacterized protein</fullName>
    </submittedName>
</protein>
<accession>A0A6C0JQ10</accession>